<feature type="domain" description="Calponin-homology (CH)" evidence="5">
    <location>
        <begin position="349"/>
        <end position="456"/>
    </location>
</feature>
<dbReference type="Proteomes" id="UP000314982">
    <property type="component" value="Unassembled WGS sequence"/>
</dbReference>
<dbReference type="SMART" id="SM00033">
    <property type="entry name" value="CH"/>
    <property type="match status" value="1"/>
</dbReference>
<dbReference type="InterPro" id="IPR036872">
    <property type="entry name" value="CH_dom_sf"/>
</dbReference>
<dbReference type="FunFam" id="1.10.418.10:FF:000009">
    <property type="entry name" value="smoothelin isoform X2"/>
    <property type="match status" value="1"/>
</dbReference>
<dbReference type="InterPro" id="IPR050540">
    <property type="entry name" value="F-actin_Monoox_Mical"/>
</dbReference>
<accession>A0A4W5L193</accession>
<proteinExistence type="inferred from homology"/>
<comment type="similarity">
    <text evidence="3">Belongs to the smoothelin family.</text>
</comment>
<feature type="compositionally biased region" description="Basic and acidic residues" evidence="4">
    <location>
        <begin position="462"/>
        <end position="537"/>
    </location>
</feature>
<reference evidence="6" key="2">
    <citation type="submission" date="2025-08" db="UniProtKB">
        <authorList>
            <consortium name="Ensembl"/>
        </authorList>
    </citation>
    <scope>IDENTIFICATION</scope>
</reference>
<sequence>MDDVSLHQEDSGNDAAANQMEDNNNNQTEREAPVQESDPPKREHLAEDTVEGHGVKSGANRAKTPEQAAGASIGNIEETQPVTDANEVNGEEACKGEEGPCHGAEAGETEDPKLVNGEGEREMEEHKNRKGQEVDKNGEIEKKNEELKEDKAKGGENNARKEGKGGKIDKRKGDEEKRKDRKIKAGKGEAGKGEAGKGGAGKGEGEGGKGEAGKGEAGKGVAGKGEGEGGKGEAGNGGGGKGEAEGGKAPENKSKPIKEKEGAGGGKVKEKSKEVEKQGKTKRKSGLNPTASTPSSAAPSVARPRNSARSARASRKNDIIAKFQQNAPETPVVRNFKLQSSSMAVASGASIKQKVLSWCANKTRNYEGVSIENFSSSWCDGLAFCALIHRFFPDAFDFSALNGSEREKNFTLAFNTAETMADCYPLLEVSDMLLMGNRPDPMCVFTYVQALCHHLSKIEKEKKDKEEKEKKEKEKKDTAEEKKREKMTDREVETTTEKKEEESVGGENKGKDGKEKESEESSAVEGDKEKEREEREVVVLVEAQA</sequence>
<protein>
    <submittedName>
        <fullName evidence="6">Smoothelin-like 1</fullName>
    </submittedName>
</protein>
<dbReference type="Pfam" id="PF00307">
    <property type="entry name" value="CH"/>
    <property type="match status" value="1"/>
</dbReference>
<keyword evidence="2" id="KW-0175">Coiled coil</keyword>
<evidence type="ECO:0000256" key="2">
    <source>
        <dbReference type="ARBA" id="ARBA00023054"/>
    </source>
</evidence>
<dbReference type="Gene3D" id="1.10.418.10">
    <property type="entry name" value="Calponin-like domain"/>
    <property type="match status" value="1"/>
</dbReference>
<dbReference type="PANTHER" id="PTHR23167">
    <property type="entry name" value="CALPONIN HOMOLOGY DOMAIN-CONTAINING PROTEIN DDB_G0272472-RELATED"/>
    <property type="match status" value="1"/>
</dbReference>
<dbReference type="AlphaFoldDB" id="A0A4W5L193"/>
<keyword evidence="1" id="KW-0597">Phosphoprotein</keyword>
<dbReference type="STRING" id="62062.ENSHHUP00000016930"/>
<reference evidence="6" key="3">
    <citation type="submission" date="2025-09" db="UniProtKB">
        <authorList>
            <consortium name="Ensembl"/>
        </authorList>
    </citation>
    <scope>IDENTIFICATION</scope>
</reference>
<evidence type="ECO:0000313" key="6">
    <source>
        <dbReference type="Ensembl" id="ENSHHUP00000016930.1"/>
    </source>
</evidence>
<reference evidence="7" key="1">
    <citation type="submission" date="2018-06" db="EMBL/GenBank/DDBJ databases">
        <title>Genome assembly of Danube salmon.</title>
        <authorList>
            <person name="Macqueen D.J."/>
            <person name="Gundappa M.K."/>
        </authorList>
    </citation>
    <scope>NUCLEOTIDE SEQUENCE [LARGE SCALE GENOMIC DNA]</scope>
</reference>
<feature type="compositionally biased region" description="Basic and acidic residues" evidence="4">
    <location>
        <begin position="186"/>
        <end position="195"/>
    </location>
</feature>
<dbReference type="PROSITE" id="PS50021">
    <property type="entry name" value="CH"/>
    <property type="match status" value="1"/>
</dbReference>
<dbReference type="InterPro" id="IPR001715">
    <property type="entry name" value="CH_dom"/>
</dbReference>
<feature type="compositionally biased region" description="Basic and acidic residues" evidence="4">
    <location>
        <begin position="242"/>
        <end position="279"/>
    </location>
</feature>
<feature type="region of interest" description="Disordered" evidence="4">
    <location>
        <begin position="1"/>
        <end position="315"/>
    </location>
</feature>
<evidence type="ECO:0000256" key="3">
    <source>
        <dbReference type="ARBA" id="ARBA00061655"/>
    </source>
</evidence>
<evidence type="ECO:0000259" key="5">
    <source>
        <dbReference type="PROSITE" id="PS50021"/>
    </source>
</evidence>
<evidence type="ECO:0000256" key="4">
    <source>
        <dbReference type="SAM" id="MobiDB-lite"/>
    </source>
</evidence>
<dbReference type="Ensembl" id="ENSHHUT00000017550.1">
    <property type="protein sequence ID" value="ENSHHUP00000016930.1"/>
    <property type="gene ID" value="ENSHHUG00000010564.1"/>
</dbReference>
<feature type="compositionally biased region" description="Basic and acidic residues" evidence="4">
    <location>
        <begin position="203"/>
        <end position="217"/>
    </location>
</feature>
<feature type="compositionally biased region" description="Basic and acidic residues" evidence="4">
    <location>
        <begin position="1"/>
        <end position="10"/>
    </location>
</feature>
<name>A0A4W5L193_9TELE</name>
<feature type="compositionally biased region" description="Basic and acidic residues" evidence="4">
    <location>
        <begin position="110"/>
        <end position="178"/>
    </location>
</feature>
<evidence type="ECO:0000313" key="7">
    <source>
        <dbReference type="Proteomes" id="UP000314982"/>
    </source>
</evidence>
<dbReference type="SUPFAM" id="SSF47576">
    <property type="entry name" value="Calponin-homology domain, CH-domain"/>
    <property type="match status" value="1"/>
</dbReference>
<feature type="region of interest" description="Disordered" evidence="4">
    <location>
        <begin position="462"/>
        <end position="545"/>
    </location>
</feature>
<feature type="compositionally biased region" description="Low complexity" evidence="4">
    <location>
        <begin position="288"/>
        <end position="311"/>
    </location>
</feature>
<dbReference type="GeneTree" id="ENSGT00940000154495"/>
<feature type="compositionally biased region" description="Gly residues" evidence="4">
    <location>
        <begin position="232"/>
        <end position="241"/>
    </location>
</feature>
<keyword evidence="7" id="KW-1185">Reference proteome</keyword>
<dbReference type="CDD" id="cd21200">
    <property type="entry name" value="CH_SMTN-like"/>
    <property type="match status" value="1"/>
</dbReference>
<evidence type="ECO:0000256" key="1">
    <source>
        <dbReference type="ARBA" id="ARBA00022553"/>
    </source>
</evidence>
<dbReference type="PANTHER" id="PTHR23167:SF85">
    <property type="entry name" value="SMOOTHELIN-LIKE 1 ISOFORM X1"/>
    <property type="match status" value="1"/>
</dbReference>
<feature type="compositionally biased region" description="Basic and acidic residues" evidence="4">
    <location>
        <begin position="28"/>
        <end position="54"/>
    </location>
</feature>
<organism evidence="6 7">
    <name type="scientific">Hucho hucho</name>
    <name type="common">huchen</name>
    <dbReference type="NCBI Taxonomy" id="62062"/>
    <lineage>
        <taxon>Eukaryota</taxon>
        <taxon>Metazoa</taxon>
        <taxon>Chordata</taxon>
        <taxon>Craniata</taxon>
        <taxon>Vertebrata</taxon>
        <taxon>Euteleostomi</taxon>
        <taxon>Actinopterygii</taxon>
        <taxon>Neopterygii</taxon>
        <taxon>Teleostei</taxon>
        <taxon>Protacanthopterygii</taxon>
        <taxon>Salmoniformes</taxon>
        <taxon>Salmonidae</taxon>
        <taxon>Salmoninae</taxon>
        <taxon>Hucho</taxon>
    </lineage>
</organism>